<dbReference type="EMBL" id="MKZY01000008">
    <property type="protein sequence ID" value="OOO06340.1"/>
    <property type="molecule type" value="Genomic_DNA"/>
</dbReference>
<dbReference type="PANTHER" id="PTHR48182">
    <property type="entry name" value="PROTEIN SERAC1"/>
    <property type="match status" value="1"/>
</dbReference>
<evidence type="ECO:0000256" key="2">
    <source>
        <dbReference type="ARBA" id="ARBA00004240"/>
    </source>
</evidence>
<dbReference type="PANTHER" id="PTHR48182:SF2">
    <property type="entry name" value="PROTEIN SERAC1"/>
    <property type="match status" value="1"/>
</dbReference>
<keyword evidence="6" id="KW-0472">Membrane</keyword>
<dbReference type="AlphaFoldDB" id="A0A1S9DB94"/>
<accession>A0A1S9DB94</accession>
<evidence type="ECO:0000256" key="5">
    <source>
        <dbReference type="ARBA" id="ARBA00023128"/>
    </source>
</evidence>
<evidence type="ECO:0000256" key="6">
    <source>
        <dbReference type="ARBA" id="ARBA00023136"/>
    </source>
</evidence>
<evidence type="ECO:0000313" key="7">
    <source>
        <dbReference type="EMBL" id="OOO06340.1"/>
    </source>
</evidence>
<evidence type="ECO:0000256" key="3">
    <source>
        <dbReference type="ARBA" id="ARBA00004370"/>
    </source>
</evidence>
<comment type="subcellular location">
    <subcellularLocation>
        <location evidence="2">Endoplasmic reticulum</location>
    </subcellularLocation>
    <subcellularLocation>
        <location evidence="3">Membrane</location>
    </subcellularLocation>
    <subcellularLocation>
        <location evidence="1">Mitochondrion</location>
    </subcellularLocation>
</comment>
<name>A0A1S9DB94_ASPOZ</name>
<dbReference type="GO" id="GO:0005783">
    <property type="term" value="C:endoplasmic reticulum"/>
    <property type="evidence" value="ECO:0007669"/>
    <property type="project" value="UniProtKB-SubCell"/>
</dbReference>
<comment type="caution">
    <text evidence="7">The sequence shown here is derived from an EMBL/GenBank/DDBJ whole genome shotgun (WGS) entry which is preliminary data.</text>
</comment>
<evidence type="ECO:0000313" key="8">
    <source>
        <dbReference type="Proteomes" id="UP000190312"/>
    </source>
</evidence>
<keyword evidence="4" id="KW-0256">Endoplasmic reticulum</keyword>
<dbReference type="GO" id="GO:0005739">
    <property type="term" value="C:mitochondrion"/>
    <property type="evidence" value="ECO:0007669"/>
    <property type="project" value="UniProtKB-SubCell"/>
</dbReference>
<protein>
    <submittedName>
        <fullName evidence="7">Uncharacterized protein</fullName>
    </submittedName>
</protein>
<organism evidence="7 8">
    <name type="scientific">Aspergillus oryzae</name>
    <name type="common">Yellow koji mold</name>
    <dbReference type="NCBI Taxonomy" id="5062"/>
    <lineage>
        <taxon>Eukaryota</taxon>
        <taxon>Fungi</taxon>
        <taxon>Dikarya</taxon>
        <taxon>Ascomycota</taxon>
        <taxon>Pezizomycotina</taxon>
        <taxon>Eurotiomycetes</taxon>
        <taxon>Eurotiomycetidae</taxon>
        <taxon>Eurotiales</taxon>
        <taxon>Aspergillaceae</taxon>
        <taxon>Aspergillus</taxon>
        <taxon>Aspergillus subgen. Circumdati</taxon>
    </lineage>
</organism>
<dbReference type="InterPro" id="IPR052374">
    <property type="entry name" value="SERAC1"/>
</dbReference>
<dbReference type="GO" id="GO:0016020">
    <property type="term" value="C:membrane"/>
    <property type="evidence" value="ECO:0007669"/>
    <property type="project" value="UniProtKB-SubCell"/>
</dbReference>
<gene>
    <name evidence="7" type="ORF">OAory_01020010</name>
</gene>
<evidence type="ECO:0000256" key="1">
    <source>
        <dbReference type="ARBA" id="ARBA00004173"/>
    </source>
</evidence>
<evidence type="ECO:0000256" key="4">
    <source>
        <dbReference type="ARBA" id="ARBA00022824"/>
    </source>
</evidence>
<proteinExistence type="predicted"/>
<reference evidence="7 8" key="1">
    <citation type="submission" date="2016-10" db="EMBL/GenBank/DDBJ databases">
        <title>Genome sequencing of Aspergillus oryzae BCC7051.</title>
        <authorList>
            <person name="Thammarongtham C."/>
            <person name="Vorapreeda T."/>
            <person name="Nookaew I."/>
            <person name="Srisuk T."/>
            <person name="Land M."/>
            <person name="Jeennor S."/>
            <person name="Laoteng K."/>
        </authorList>
    </citation>
    <scope>NUCLEOTIDE SEQUENCE [LARGE SCALE GENOMIC DNA]</scope>
    <source>
        <strain evidence="7 8">BCC7051</strain>
    </source>
</reference>
<dbReference type="Proteomes" id="UP000190312">
    <property type="component" value="Unassembled WGS sequence"/>
</dbReference>
<keyword evidence="5" id="KW-0496">Mitochondrion</keyword>
<sequence length="134" mass="15155">MAKAIFKDTGFTVLHEGHSNPELDIVFVHGLQGHPEKTWTSFSQPFRDKPESLLSKHEYCVNSRIMTYGYDSNIIQFVKTANFSTISGEGESSKTDAAYYFGLLDEIDGELTLQGTLKECWPTDEVPWRDDPTT</sequence>